<dbReference type="Proteomes" id="UP000289738">
    <property type="component" value="Chromosome A03"/>
</dbReference>
<organism evidence="1 2">
    <name type="scientific">Arachis hypogaea</name>
    <name type="common">Peanut</name>
    <dbReference type="NCBI Taxonomy" id="3818"/>
    <lineage>
        <taxon>Eukaryota</taxon>
        <taxon>Viridiplantae</taxon>
        <taxon>Streptophyta</taxon>
        <taxon>Embryophyta</taxon>
        <taxon>Tracheophyta</taxon>
        <taxon>Spermatophyta</taxon>
        <taxon>Magnoliopsida</taxon>
        <taxon>eudicotyledons</taxon>
        <taxon>Gunneridae</taxon>
        <taxon>Pentapetalae</taxon>
        <taxon>rosids</taxon>
        <taxon>fabids</taxon>
        <taxon>Fabales</taxon>
        <taxon>Fabaceae</taxon>
        <taxon>Papilionoideae</taxon>
        <taxon>50 kb inversion clade</taxon>
        <taxon>dalbergioids sensu lato</taxon>
        <taxon>Dalbergieae</taxon>
        <taxon>Pterocarpus clade</taxon>
        <taxon>Arachis</taxon>
    </lineage>
</organism>
<name>A0A445DY86_ARAHY</name>
<accession>A0A445DY86</accession>
<dbReference type="Gene3D" id="1.25.10.10">
    <property type="entry name" value="Leucine-rich Repeat Variant"/>
    <property type="match status" value="1"/>
</dbReference>
<dbReference type="InterPro" id="IPR011989">
    <property type="entry name" value="ARM-like"/>
</dbReference>
<evidence type="ECO:0000313" key="2">
    <source>
        <dbReference type="Proteomes" id="UP000289738"/>
    </source>
</evidence>
<gene>
    <name evidence="1" type="ORF">Ahy_A03g014533</name>
</gene>
<dbReference type="EMBL" id="SDMP01000003">
    <property type="protein sequence ID" value="RYR68069.1"/>
    <property type="molecule type" value="Genomic_DNA"/>
</dbReference>
<keyword evidence="2" id="KW-1185">Reference proteome</keyword>
<protein>
    <submittedName>
        <fullName evidence="1">Uncharacterized protein</fullName>
    </submittedName>
</protein>
<comment type="caution">
    <text evidence="1">The sequence shown here is derived from an EMBL/GenBank/DDBJ whole genome shotgun (WGS) entry which is preliminary data.</text>
</comment>
<dbReference type="AlphaFoldDB" id="A0A445DY86"/>
<evidence type="ECO:0000313" key="1">
    <source>
        <dbReference type="EMBL" id="RYR68069.1"/>
    </source>
</evidence>
<sequence>MDFLHAQREAGIDGKFSGLLCVHKMFLERDVELFEQCQRQHAEKETKDKDIEEQRKLTWKRLADVATENGWTI</sequence>
<proteinExistence type="predicted"/>
<reference evidence="1 2" key="1">
    <citation type="submission" date="2019-01" db="EMBL/GenBank/DDBJ databases">
        <title>Sequencing of cultivated peanut Arachis hypogaea provides insights into genome evolution and oil improvement.</title>
        <authorList>
            <person name="Chen X."/>
        </authorList>
    </citation>
    <scope>NUCLEOTIDE SEQUENCE [LARGE SCALE GENOMIC DNA]</scope>
    <source>
        <strain evidence="2">cv. Fuhuasheng</strain>
        <tissue evidence="1">Leaves</tissue>
    </source>
</reference>